<comment type="caution">
    <text evidence="4">The sequence shown here is derived from an EMBL/GenBank/DDBJ whole genome shotgun (WGS) entry which is preliminary data.</text>
</comment>
<gene>
    <name evidence="4" type="ORF">CDD80_1017</name>
</gene>
<dbReference type="GO" id="GO:0005762">
    <property type="term" value="C:mitochondrial large ribosomal subunit"/>
    <property type="evidence" value="ECO:0007669"/>
    <property type="project" value="TreeGrafter"/>
</dbReference>
<evidence type="ECO:0000256" key="1">
    <source>
        <dbReference type="ARBA" id="ARBA00008760"/>
    </source>
</evidence>
<dbReference type="Pfam" id="PF00830">
    <property type="entry name" value="Ribosomal_L28"/>
    <property type="match status" value="1"/>
</dbReference>
<reference evidence="4 5" key="1">
    <citation type="submission" date="2017-06" db="EMBL/GenBank/DDBJ databases">
        <title>Ant-infecting Ophiocordyceps genomes reveal a high diversity of potential behavioral manipulation genes and a possible major role for enterotoxins.</title>
        <authorList>
            <person name="De Bekker C."/>
            <person name="Evans H.C."/>
            <person name="Brachmann A."/>
            <person name="Hughes D.P."/>
        </authorList>
    </citation>
    <scope>NUCLEOTIDE SEQUENCE [LARGE SCALE GENOMIC DNA]</scope>
    <source>
        <strain evidence="4 5">Map16</strain>
    </source>
</reference>
<dbReference type="Proteomes" id="UP000226431">
    <property type="component" value="Unassembled WGS sequence"/>
</dbReference>
<sequence>MLPSVAVNPLRRIATLASARLLPSSSSWGTSPASAFPRVVTPTAANKTIRYPGNVSRPFSTTTPLLVKTIKPTGLPRDLVPAYPYGERRVYKQSNRGLYGRARVRYGYNVSKKWFTKSQRLWRPNIHIKILNSNALGVRIRLRLTLRVLKTILREGGVDNYLLKTKPGRLKDLGPCGWGLRWLVMQTRAVQERFNEERIKLGLEPKEIEDKDHIINYVLDRATPGPLNARSRATLASLRASVADAIVVGNDSVVQPS</sequence>
<dbReference type="InterPro" id="IPR037147">
    <property type="entry name" value="Ribosomal_bL28_sf"/>
</dbReference>
<keyword evidence="3" id="KW-0687">Ribonucleoprotein</keyword>
<keyword evidence="5" id="KW-1185">Reference proteome</keyword>
<accession>A0A2C5Z584</accession>
<dbReference type="EMBL" id="NJES01000138">
    <property type="protein sequence ID" value="PHH76995.1"/>
    <property type="molecule type" value="Genomic_DNA"/>
</dbReference>
<organism evidence="4 5">
    <name type="scientific">Ophiocordyceps camponoti-rufipedis</name>
    <dbReference type="NCBI Taxonomy" id="2004952"/>
    <lineage>
        <taxon>Eukaryota</taxon>
        <taxon>Fungi</taxon>
        <taxon>Dikarya</taxon>
        <taxon>Ascomycota</taxon>
        <taxon>Pezizomycotina</taxon>
        <taxon>Sordariomycetes</taxon>
        <taxon>Hypocreomycetidae</taxon>
        <taxon>Hypocreales</taxon>
        <taxon>Ophiocordycipitaceae</taxon>
        <taxon>Ophiocordyceps</taxon>
    </lineage>
</organism>
<dbReference type="InterPro" id="IPR034704">
    <property type="entry name" value="Ribosomal_bL28/bL31-like_sf"/>
</dbReference>
<name>A0A2C5Z584_9HYPO</name>
<dbReference type="AlphaFoldDB" id="A0A2C5Z584"/>
<evidence type="ECO:0008006" key="6">
    <source>
        <dbReference type="Google" id="ProtNLM"/>
    </source>
</evidence>
<dbReference type="SUPFAM" id="SSF143800">
    <property type="entry name" value="L28p-like"/>
    <property type="match status" value="1"/>
</dbReference>
<dbReference type="GO" id="GO:0003735">
    <property type="term" value="F:structural constituent of ribosome"/>
    <property type="evidence" value="ECO:0007669"/>
    <property type="project" value="InterPro"/>
</dbReference>
<evidence type="ECO:0000313" key="5">
    <source>
        <dbReference type="Proteomes" id="UP000226431"/>
    </source>
</evidence>
<proteinExistence type="inferred from homology"/>
<protein>
    <recommendedName>
        <fullName evidence="6">Ribosomal protein L28</fullName>
    </recommendedName>
</protein>
<dbReference type="Gene3D" id="2.30.170.40">
    <property type="entry name" value="Ribosomal protein L28/L24"/>
    <property type="match status" value="1"/>
</dbReference>
<keyword evidence="2" id="KW-0689">Ribosomal protein</keyword>
<dbReference type="STRING" id="2004952.A0A2C5Z584"/>
<evidence type="ECO:0000256" key="3">
    <source>
        <dbReference type="ARBA" id="ARBA00023274"/>
    </source>
</evidence>
<comment type="similarity">
    <text evidence="1">Belongs to the bacterial ribosomal protein bL28 family.</text>
</comment>
<evidence type="ECO:0000313" key="4">
    <source>
        <dbReference type="EMBL" id="PHH76995.1"/>
    </source>
</evidence>
<evidence type="ECO:0000256" key="2">
    <source>
        <dbReference type="ARBA" id="ARBA00022980"/>
    </source>
</evidence>
<dbReference type="PANTHER" id="PTHR13528">
    <property type="entry name" value="39S RIBOSOMAL PROTEIN L28, MITOCHONDRIAL"/>
    <property type="match status" value="1"/>
</dbReference>
<dbReference type="PANTHER" id="PTHR13528:SF2">
    <property type="entry name" value="LARGE RIBOSOMAL SUBUNIT PROTEIN BL28M"/>
    <property type="match status" value="1"/>
</dbReference>
<dbReference type="OrthoDB" id="361870at2759"/>
<dbReference type="InterPro" id="IPR026569">
    <property type="entry name" value="Ribosomal_bL28"/>
</dbReference>